<dbReference type="Pfam" id="PF07715">
    <property type="entry name" value="Plug"/>
    <property type="match status" value="1"/>
</dbReference>
<evidence type="ECO:0000256" key="11">
    <source>
        <dbReference type="RuleBase" id="RU003357"/>
    </source>
</evidence>
<keyword evidence="6 11" id="KW-0798">TonB box</keyword>
<gene>
    <name evidence="15" type="ORF">QNA08_11195</name>
</gene>
<organism evidence="15 16">
    <name type="scientific">Chelatococcus albus</name>
    <dbReference type="NCBI Taxonomy" id="3047466"/>
    <lineage>
        <taxon>Bacteria</taxon>
        <taxon>Pseudomonadati</taxon>
        <taxon>Pseudomonadota</taxon>
        <taxon>Alphaproteobacteria</taxon>
        <taxon>Hyphomicrobiales</taxon>
        <taxon>Chelatococcaceae</taxon>
        <taxon>Chelatococcus</taxon>
    </lineage>
</organism>
<evidence type="ECO:0000259" key="13">
    <source>
        <dbReference type="Pfam" id="PF00593"/>
    </source>
</evidence>
<evidence type="ECO:0000256" key="2">
    <source>
        <dbReference type="ARBA" id="ARBA00022448"/>
    </source>
</evidence>
<dbReference type="InterPro" id="IPR012910">
    <property type="entry name" value="Plug_dom"/>
</dbReference>
<dbReference type="PROSITE" id="PS52016">
    <property type="entry name" value="TONB_DEPENDENT_REC_3"/>
    <property type="match status" value="1"/>
</dbReference>
<feature type="domain" description="TonB-dependent receptor-like beta-barrel" evidence="13">
    <location>
        <begin position="254"/>
        <end position="635"/>
    </location>
</feature>
<evidence type="ECO:0000256" key="1">
    <source>
        <dbReference type="ARBA" id="ARBA00004571"/>
    </source>
</evidence>
<name>A0ABT7AHH3_9HYPH</name>
<dbReference type="PANTHER" id="PTHR30069:SF29">
    <property type="entry name" value="HEMOGLOBIN AND HEMOGLOBIN-HAPTOGLOBIN-BINDING PROTEIN 1-RELATED"/>
    <property type="match status" value="1"/>
</dbReference>
<dbReference type="InterPro" id="IPR037066">
    <property type="entry name" value="Plug_dom_sf"/>
</dbReference>
<dbReference type="InterPro" id="IPR000531">
    <property type="entry name" value="Beta-barrel_TonB"/>
</dbReference>
<evidence type="ECO:0000256" key="8">
    <source>
        <dbReference type="ARBA" id="ARBA00023170"/>
    </source>
</evidence>
<evidence type="ECO:0000256" key="4">
    <source>
        <dbReference type="ARBA" id="ARBA00022692"/>
    </source>
</evidence>
<evidence type="ECO:0000259" key="14">
    <source>
        <dbReference type="Pfam" id="PF07715"/>
    </source>
</evidence>
<dbReference type="SUPFAM" id="SSF56935">
    <property type="entry name" value="Porins"/>
    <property type="match status" value="1"/>
</dbReference>
<dbReference type="Pfam" id="PF00593">
    <property type="entry name" value="TonB_dep_Rec_b-barrel"/>
    <property type="match status" value="1"/>
</dbReference>
<keyword evidence="5 12" id="KW-0732">Signal</keyword>
<feature type="chain" id="PRO_5045604888" evidence="12">
    <location>
        <begin position="30"/>
        <end position="661"/>
    </location>
</feature>
<keyword evidence="7 10" id="KW-0472">Membrane</keyword>
<keyword evidence="2 10" id="KW-0813">Transport</keyword>
<evidence type="ECO:0000256" key="10">
    <source>
        <dbReference type="PROSITE-ProRule" id="PRU01360"/>
    </source>
</evidence>
<dbReference type="Gene3D" id="2.40.170.20">
    <property type="entry name" value="TonB-dependent receptor, beta-barrel domain"/>
    <property type="match status" value="1"/>
</dbReference>
<keyword evidence="4 10" id="KW-0812">Transmembrane</keyword>
<reference evidence="15 16" key="1">
    <citation type="submission" date="2023-05" db="EMBL/GenBank/DDBJ databases">
        <title>Chelatococcus sp. nov., a moderately thermophilic bacterium isolated from hot spring microbial mat.</title>
        <authorList>
            <person name="Hu C.-J."/>
            <person name="Li W.-J."/>
        </authorList>
    </citation>
    <scope>NUCLEOTIDE SEQUENCE [LARGE SCALE GENOMIC DNA]</scope>
    <source>
        <strain evidence="15 16">SYSU G07232</strain>
    </source>
</reference>
<evidence type="ECO:0000256" key="3">
    <source>
        <dbReference type="ARBA" id="ARBA00022452"/>
    </source>
</evidence>
<keyword evidence="16" id="KW-1185">Reference proteome</keyword>
<comment type="caution">
    <text evidence="15">The sequence shown here is derived from an EMBL/GenBank/DDBJ whole genome shotgun (WGS) entry which is preliminary data.</text>
</comment>
<comment type="subcellular location">
    <subcellularLocation>
        <location evidence="1 10">Cell outer membrane</location>
        <topology evidence="1 10">Multi-pass membrane protein</topology>
    </subcellularLocation>
</comment>
<sequence length="661" mass="71253">MTFPLRRRVAAAGPLFLALSLSLPLSAKADPAAGTDAALPEIVVTATRGPTAIGRVGSAISVITGEEIRRASPKSVADVLRRVPGLSVVETGGPGGTTLVRLRGSEPRHTLVLVDGIRVNDPSAAAGEFDFVNLIPTDIERIEVLRGPQSALYGSDAIGGVINVITRRGKGPTRVQADGEAGSYGSKGLRGAVSGASGRLFYALSLTGYDTAGFSRYGDRIGRITRAYGRPLEADATARFAATGRLGVALSDDVETELGGSTAVTRAQYDAAFGPYPDTPSASLQRLSQVFSRTTAHAFDHQLKNTLTVFANRTERDYRDISYGFGPQPRAEWLKSAYVGDRIGAEYQGDLSLDRWGLFTVGLRTEEERLVSHQQSVLPQPTPRMKTNDARQTTRSLFALYQVSPADNLSLSLGGRLDDVANADRFATWRATLAYEIPESETVFRTSAGTGAKAPSLFQLYDPTYGTPGLAPERSFGVDAGVDQTLFDGRLKLSGTLFLNRYRDLIAFATGVCPVTQPWGCYFNVARAQTSGFELAADAELVPALLRLKLAYTNLDAVDRTTDKALPRRPANEGRLGFVLTPAAGLSIEPSVVFVGERFSSPDERDRLAPYARLDLLAEYDLSPTASLFLRAENLTNARYEEVRNYATPGRSFYAGLRTTW</sequence>
<proteinExistence type="inferred from homology"/>
<evidence type="ECO:0000256" key="12">
    <source>
        <dbReference type="SAM" id="SignalP"/>
    </source>
</evidence>
<dbReference type="Proteomes" id="UP001321492">
    <property type="component" value="Unassembled WGS sequence"/>
</dbReference>
<keyword evidence="8 15" id="KW-0675">Receptor</keyword>
<dbReference type="EMBL" id="JASJEV010000006">
    <property type="protein sequence ID" value="MDJ1158798.1"/>
    <property type="molecule type" value="Genomic_DNA"/>
</dbReference>
<evidence type="ECO:0000256" key="5">
    <source>
        <dbReference type="ARBA" id="ARBA00022729"/>
    </source>
</evidence>
<feature type="domain" description="TonB-dependent receptor plug" evidence="14">
    <location>
        <begin position="56"/>
        <end position="161"/>
    </location>
</feature>
<evidence type="ECO:0000256" key="7">
    <source>
        <dbReference type="ARBA" id="ARBA00023136"/>
    </source>
</evidence>
<dbReference type="InterPro" id="IPR036942">
    <property type="entry name" value="Beta-barrel_TonB_sf"/>
</dbReference>
<keyword evidence="9 10" id="KW-0998">Cell outer membrane</keyword>
<evidence type="ECO:0000256" key="6">
    <source>
        <dbReference type="ARBA" id="ARBA00023077"/>
    </source>
</evidence>
<evidence type="ECO:0000256" key="9">
    <source>
        <dbReference type="ARBA" id="ARBA00023237"/>
    </source>
</evidence>
<dbReference type="CDD" id="cd01347">
    <property type="entry name" value="ligand_gated_channel"/>
    <property type="match status" value="1"/>
</dbReference>
<dbReference type="PANTHER" id="PTHR30069">
    <property type="entry name" value="TONB-DEPENDENT OUTER MEMBRANE RECEPTOR"/>
    <property type="match status" value="1"/>
</dbReference>
<accession>A0ABT7AHH3</accession>
<dbReference type="InterPro" id="IPR039426">
    <property type="entry name" value="TonB-dep_rcpt-like"/>
</dbReference>
<protein>
    <submittedName>
        <fullName evidence="15">TonB-dependent receptor</fullName>
    </submittedName>
</protein>
<dbReference type="Gene3D" id="2.170.130.10">
    <property type="entry name" value="TonB-dependent receptor, plug domain"/>
    <property type="match status" value="1"/>
</dbReference>
<evidence type="ECO:0000313" key="16">
    <source>
        <dbReference type="Proteomes" id="UP001321492"/>
    </source>
</evidence>
<feature type="signal peptide" evidence="12">
    <location>
        <begin position="1"/>
        <end position="29"/>
    </location>
</feature>
<comment type="similarity">
    <text evidence="10 11">Belongs to the TonB-dependent receptor family.</text>
</comment>
<keyword evidence="3 10" id="KW-1134">Transmembrane beta strand</keyword>
<evidence type="ECO:0000313" key="15">
    <source>
        <dbReference type="EMBL" id="MDJ1158798.1"/>
    </source>
</evidence>
<dbReference type="RefSeq" id="WP_283740794.1">
    <property type="nucleotide sequence ID" value="NZ_JASJEV010000006.1"/>
</dbReference>